<proteinExistence type="predicted"/>
<gene>
    <name evidence="2" type="ORF">OBE_06030</name>
</gene>
<sequence length="105" mass="12008">MAITKIHAIKSTLGKALAYIENPDKTDGQMLVSGYNCEPQTASIDFEMTAVLAHKARNLKRKRSTNLAYHLIQLFLQKMLSRLSRRMSWGRNWHLNTQAASTSMW</sequence>
<feature type="domain" description="MobA/VirD2-like nuclease" evidence="1">
    <location>
        <begin position="19"/>
        <end position="77"/>
    </location>
</feature>
<dbReference type="AlphaFoldDB" id="K1U446"/>
<comment type="caution">
    <text evidence="2">The sequence shown here is derived from an EMBL/GenBank/DDBJ whole genome shotgun (WGS) entry which is preliminary data.</text>
</comment>
<name>K1U446_9ZZZZ</name>
<evidence type="ECO:0000259" key="1">
    <source>
        <dbReference type="Pfam" id="PF03432"/>
    </source>
</evidence>
<evidence type="ECO:0000313" key="2">
    <source>
        <dbReference type="EMBL" id="EKC66261.1"/>
    </source>
</evidence>
<dbReference type="Pfam" id="PF03432">
    <property type="entry name" value="Relaxase"/>
    <property type="match status" value="1"/>
</dbReference>
<dbReference type="InterPro" id="IPR005094">
    <property type="entry name" value="Endonuclease_MobA/VirD2"/>
</dbReference>
<organism evidence="2">
    <name type="scientific">human gut metagenome</name>
    <dbReference type="NCBI Taxonomy" id="408170"/>
    <lineage>
        <taxon>unclassified sequences</taxon>
        <taxon>metagenomes</taxon>
        <taxon>organismal metagenomes</taxon>
    </lineage>
</organism>
<accession>K1U446</accession>
<dbReference type="EMBL" id="AJWZ01004147">
    <property type="protein sequence ID" value="EKC66261.1"/>
    <property type="molecule type" value="Genomic_DNA"/>
</dbReference>
<protein>
    <submittedName>
        <fullName evidence="2">Relaxase</fullName>
    </submittedName>
</protein>
<reference evidence="2" key="1">
    <citation type="journal article" date="2013" name="Environ. Microbiol.">
        <title>Microbiota from the distal guts of lean and obese adolescents exhibit partial functional redundancy besides clear differences in community structure.</title>
        <authorList>
            <person name="Ferrer M."/>
            <person name="Ruiz A."/>
            <person name="Lanza F."/>
            <person name="Haange S.B."/>
            <person name="Oberbach A."/>
            <person name="Till H."/>
            <person name="Bargiela R."/>
            <person name="Campoy C."/>
            <person name="Segura M.T."/>
            <person name="Richter M."/>
            <person name="von Bergen M."/>
            <person name="Seifert J."/>
            <person name="Suarez A."/>
        </authorList>
    </citation>
    <scope>NUCLEOTIDE SEQUENCE</scope>
</reference>